<dbReference type="Proteomes" id="UP000245908">
    <property type="component" value="Unassembled WGS sequence"/>
</dbReference>
<reference evidence="9" key="5">
    <citation type="submission" date="2021-11" db="EMBL/GenBank/DDBJ databases">
        <authorList>
            <person name="Munson-Mcgee J."/>
            <person name="Field E."/>
            <person name="Bateson M."/>
            <person name="Rooney C."/>
            <person name="Stepanauskas R."/>
            <person name="Young M."/>
        </authorList>
    </citation>
    <scope>NUCLEOTIDE SEQUENCE</scope>
    <source>
        <strain evidence="9">SCGC AB-777_F03</strain>
    </source>
</reference>
<reference evidence="8 12" key="1">
    <citation type="submission" date="2013-02" db="EMBL/GenBank/DDBJ databases">
        <title>Insights into archaeal evolution and symbiosis from the genomes of a Nanoarchaeon and its crenarchaeal host from Yellowstone National Park.</title>
        <authorList>
            <person name="Podar M."/>
            <person name="Makarova K.S."/>
            <person name="Graham D.E."/>
            <person name="Wolf Y.I."/>
            <person name="Koonin E.V."/>
            <person name="Reysenbach A.-L."/>
        </authorList>
    </citation>
    <scope>NUCLEOTIDE SEQUENCE [LARGE SCALE GENOMIC DNA]</scope>
</reference>
<evidence type="ECO:0000256" key="1">
    <source>
        <dbReference type="ARBA" id="ARBA00002325"/>
    </source>
</evidence>
<dbReference type="EMBL" id="QEFP02000004">
    <property type="protein sequence ID" value="MCC5446896.1"/>
    <property type="molecule type" value="Genomic_DNA"/>
</dbReference>
<comment type="function">
    <text evidence="1 7">Involved in ribosome biogenesis; more specifically in 18S rRNA pseudouridylation and in cleavage of pre-rRNA.</text>
</comment>
<evidence type="ECO:0000256" key="4">
    <source>
        <dbReference type="ARBA" id="ARBA00022517"/>
    </source>
</evidence>
<dbReference type="EMBL" id="APJZ01000003">
    <property type="protein sequence ID" value="EOD42374.1"/>
    <property type="molecule type" value="Genomic_DNA"/>
</dbReference>
<dbReference type="NCBIfam" id="NF009623">
    <property type="entry name" value="PRK13130.1"/>
    <property type="match status" value="1"/>
</dbReference>
<evidence type="ECO:0000313" key="11">
    <source>
        <dbReference type="EMBL" id="PVU70969.1"/>
    </source>
</evidence>
<keyword evidence="5 7" id="KW-0698">rRNA processing</keyword>
<reference evidence="9" key="4">
    <citation type="submission" date="2017-05" db="EMBL/GenBank/DDBJ databases">
        <authorList>
            <person name="Munson-Mcgee J.H."/>
        </authorList>
    </citation>
    <scope>NUCLEOTIDE SEQUENCE</scope>
    <source>
        <strain evidence="9">SCGC AB-777_F03</strain>
    </source>
</reference>
<keyword evidence="6 7" id="KW-0687">Ribonucleoprotein</keyword>
<comment type="similarity">
    <text evidence="2 7">Belongs to the NOP10 family.</text>
</comment>
<evidence type="ECO:0000256" key="7">
    <source>
        <dbReference type="HAMAP-Rule" id="MF_00803"/>
    </source>
</evidence>
<reference evidence="10" key="3">
    <citation type="submission" date="2017-05" db="EMBL/GenBank/DDBJ databases">
        <authorList>
            <person name="Song R."/>
            <person name="Chenine A.L."/>
            <person name="Ruprecht R.M."/>
        </authorList>
    </citation>
    <scope>NUCLEOTIDE SEQUENCE</scope>
    <source>
        <strain evidence="10">SCGC AB-777_F03</strain>
        <strain evidence="11">SCGC AB-777_O03</strain>
    </source>
</reference>
<dbReference type="RefSeq" id="WP_004578218.1">
    <property type="nucleotide sequence ID" value="NZ_QEFP02000004.1"/>
</dbReference>
<name>R1G951_NANST</name>
<evidence type="ECO:0000313" key="10">
    <source>
        <dbReference type="EMBL" id="PVU68907.1"/>
    </source>
</evidence>
<dbReference type="GO" id="GO:0001522">
    <property type="term" value="P:pseudouridine synthesis"/>
    <property type="evidence" value="ECO:0007669"/>
    <property type="project" value="InterPro"/>
</dbReference>
<evidence type="ECO:0000313" key="9">
    <source>
        <dbReference type="EMBL" id="MCC5446896.1"/>
    </source>
</evidence>
<evidence type="ECO:0000256" key="2">
    <source>
        <dbReference type="ARBA" id="ARBA00009462"/>
    </source>
</evidence>
<proteinExistence type="inferred from homology"/>
<dbReference type="Proteomes" id="UP000053279">
    <property type="component" value="Unassembled WGS sequence"/>
</dbReference>
<dbReference type="GO" id="GO:0006364">
    <property type="term" value="P:rRNA processing"/>
    <property type="evidence" value="ECO:0007669"/>
    <property type="project" value="UniProtKB-UniRule"/>
</dbReference>
<reference evidence="9 13" key="2">
    <citation type="journal article" date="2015" name="Appl. Environ. Microbiol.">
        <title>Nanoarchaeota, Their Sulfolobales Host, and Nanoarchaeota Virus Distribution across Yellowstone National Park Hot Springs.</title>
        <authorList>
            <person name="Munson-McGee J.H."/>
            <person name="Field E.K."/>
            <person name="Bateson M."/>
            <person name="Rooney C."/>
            <person name="Stepanauskas R."/>
            <person name="Young M.J."/>
        </authorList>
    </citation>
    <scope>NUCLEOTIDE SEQUENCE</scope>
    <source>
        <strain evidence="9">SCGC AB-777_F03</strain>
        <strain evidence="11">SCGC AB-777_O03</strain>
    </source>
</reference>
<protein>
    <recommendedName>
        <fullName evidence="3 7">Ribosome biogenesis protein Nop10</fullName>
    </recommendedName>
</protein>
<evidence type="ECO:0000313" key="12">
    <source>
        <dbReference type="Proteomes" id="UP000053279"/>
    </source>
</evidence>
<organism evidence="8 12">
    <name type="scientific">Nanobsidianus stetteri</name>
    <dbReference type="NCBI Taxonomy" id="1294122"/>
    <lineage>
        <taxon>Archaea</taxon>
        <taxon>Nanobdellota</taxon>
        <taxon>Candidatus Nanoarchaeia</taxon>
        <taxon>Nanoarchaeales</taxon>
        <taxon>Nanopusillaceae</taxon>
        <taxon>Candidatus Nanobsidianus</taxon>
    </lineage>
</organism>
<dbReference type="Pfam" id="PF04135">
    <property type="entry name" value="Nop10p"/>
    <property type="match status" value="1"/>
</dbReference>
<dbReference type="AlphaFoldDB" id="R1G951"/>
<evidence type="ECO:0000256" key="5">
    <source>
        <dbReference type="ARBA" id="ARBA00022552"/>
    </source>
</evidence>
<dbReference type="HAMAP" id="MF_00803">
    <property type="entry name" value="Nop10"/>
    <property type="match status" value="1"/>
</dbReference>
<dbReference type="Proteomes" id="UP000245509">
    <property type="component" value="Unassembled WGS sequence"/>
</dbReference>
<sequence length="58" mass="7013">MKEIRKCKNCKIYTFKEICPICGNKTSRIIPPKFSPDDKWGDYRRKMKKETLYKNNIL</sequence>
<comment type="caution">
    <text evidence="8">The sequence shown here is derived from an EMBL/GenBank/DDBJ whole genome shotgun (WGS) entry which is preliminary data.</text>
</comment>
<accession>R1G951</accession>
<keyword evidence="4 7" id="KW-0690">Ribosome biogenesis</keyword>
<evidence type="ECO:0000256" key="6">
    <source>
        <dbReference type="ARBA" id="ARBA00023274"/>
    </source>
</evidence>
<evidence type="ECO:0000313" key="8">
    <source>
        <dbReference type="EMBL" id="EOD42374.1"/>
    </source>
</evidence>
<evidence type="ECO:0000313" key="13">
    <source>
        <dbReference type="Proteomes" id="UP000245908"/>
    </source>
</evidence>
<dbReference type="InterPro" id="IPR007264">
    <property type="entry name" value="H/ACA_rnp_Nop10"/>
</dbReference>
<dbReference type="GO" id="GO:1990904">
    <property type="term" value="C:ribonucleoprotein complex"/>
    <property type="evidence" value="ECO:0007669"/>
    <property type="project" value="UniProtKB-KW"/>
</dbReference>
<keyword evidence="12" id="KW-1185">Reference proteome</keyword>
<dbReference type="InterPro" id="IPR036756">
    <property type="entry name" value="H/ACA_rnp_Nop10_sf"/>
</dbReference>
<dbReference type="GO" id="GO:0030515">
    <property type="term" value="F:snoRNA binding"/>
    <property type="evidence" value="ECO:0007669"/>
    <property type="project" value="InterPro"/>
</dbReference>
<gene>
    <name evidence="7" type="primary">nop10</name>
    <name evidence="10" type="ORF">DDW03_00020</name>
    <name evidence="9" type="ORF">DDW03_000550</name>
    <name evidence="11" type="ORF">DDW05_02015</name>
    <name evidence="8" type="ORF">Nst1_407</name>
</gene>
<dbReference type="InterPro" id="IPR023532">
    <property type="entry name" value="Nop10_arc-typ"/>
</dbReference>
<dbReference type="SUPFAM" id="SSF144210">
    <property type="entry name" value="Nop10-like SnoRNP"/>
    <property type="match status" value="1"/>
</dbReference>
<dbReference type="Gene3D" id="2.20.28.40">
    <property type="entry name" value="H/ACA ribonucleoprotein complex, subunit Nop10"/>
    <property type="match status" value="1"/>
</dbReference>
<dbReference type="EMBL" id="QEFP01000001">
    <property type="protein sequence ID" value="PVU68907.1"/>
    <property type="molecule type" value="Genomic_DNA"/>
</dbReference>
<dbReference type="EMBL" id="QEFH01000013">
    <property type="protein sequence ID" value="PVU70969.1"/>
    <property type="molecule type" value="Genomic_DNA"/>
</dbReference>
<evidence type="ECO:0000256" key="3">
    <source>
        <dbReference type="ARBA" id="ARBA00018821"/>
    </source>
</evidence>